<feature type="signal peptide" evidence="1">
    <location>
        <begin position="1"/>
        <end position="28"/>
    </location>
</feature>
<name>A0A839PXS9_9MICO</name>
<sequence length="60" mass="6084">MRTRTYRLAGATFASAAVLALTVGPAFAADNAWVSANLKPVVENGVKGSGTAMVEVDGTT</sequence>
<evidence type="ECO:0000313" key="2">
    <source>
        <dbReference type="EMBL" id="MBB2988337.1"/>
    </source>
</evidence>
<protein>
    <submittedName>
        <fullName evidence="2">Uncharacterized protein</fullName>
    </submittedName>
</protein>
<gene>
    <name evidence="2" type="ORF">FHW14_003531</name>
</gene>
<proteinExistence type="predicted"/>
<comment type="caution">
    <text evidence="2">The sequence shown here is derived from an EMBL/GenBank/DDBJ whole genome shotgun (WGS) entry which is preliminary data.</text>
</comment>
<dbReference type="AlphaFoldDB" id="A0A839PXS9"/>
<evidence type="ECO:0000313" key="3">
    <source>
        <dbReference type="Proteomes" id="UP000590811"/>
    </source>
</evidence>
<evidence type="ECO:0000256" key="1">
    <source>
        <dbReference type="SAM" id="SignalP"/>
    </source>
</evidence>
<keyword evidence="1" id="KW-0732">Signal</keyword>
<accession>A0A839PXS9</accession>
<reference evidence="2 3" key="1">
    <citation type="submission" date="2020-08" db="EMBL/GenBank/DDBJ databases">
        <title>Genomic Encyclopedia of Type Strains, Phase IV (KMG-V): Genome sequencing to study the core and pangenomes of soil and plant-associated prokaryotes.</title>
        <authorList>
            <person name="Whitman W."/>
        </authorList>
    </citation>
    <scope>NUCLEOTIDE SEQUENCE [LARGE SCALE GENOMIC DNA]</scope>
    <source>
        <strain evidence="2 3">B3ACCR2</strain>
    </source>
</reference>
<organism evidence="2 3">
    <name type="scientific">Terracoccus luteus</name>
    <dbReference type="NCBI Taxonomy" id="53356"/>
    <lineage>
        <taxon>Bacteria</taxon>
        <taxon>Bacillati</taxon>
        <taxon>Actinomycetota</taxon>
        <taxon>Actinomycetes</taxon>
        <taxon>Micrococcales</taxon>
        <taxon>Intrasporangiaceae</taxon>
        <taxon>Terracoccus</taxon>
    </lineage>
</organism>
<feature type="non-terminal residue" evidence="2">
    <location>
        <position position="60"/>
    </location>
</feature>
<dbReference type="Proteomes" id="UP000590811">
    <property type="component" value="Unassembled WGS sequence"/>
</dbReference>
<feature type="chain" id="PRO_5033004793" evidence="1">
    <location>
        <begin position="29"/>
        <end position="60"/>
    </location>
</feature>
<dbReference type="EMBL" id="JACHVT010000009">
    <property type="protein sequence ID" value="MBB2988337.1"/>
    <property type="molecule type" value="Genomic_DNA"/>
</dbReference>